<reference evidence="1" key="1">
    <citation type="submission" date="2023-08" db="EMBL/GenBank/DDBJ databases">
        <title>Chromosome-level Genome Assembly of mud carp (Cirrhinus molitorella).</title>
        <authorList>
            <person name="Liu H."/>
        </authorList>
    </citation>
    <scope>NUCLEOTIDE SEQUENCE</scope>
    <source>
        <strain evidence="1">Prfri</strain>
        <tissue evidence="1">Muscle</tissue>
    </source>
</reference>
<name>A0AA88TUZ0_9TELE</name>
<sequence length="88" mass="10077">MLIDFDRDKSIDYFVDFETDISSARRAALMYTDYFSFGRCTPDIPLAPVIASDSEKMELSLCCCFRSTEKSFRPHAAGWVSVLTELYI</sequence>
<dbReference type="EMBL" id="JAUYZG010000003">
    <property type="protein sequence ID" value="KAK2911055.1"/>
    <property type="molecule type" value="Genomic_DNA"/>
</dbReference>
<keyword evidence="2" id="KW-1185">Reference proteome</keyword>
<dbReference type="AlphaFoldDB" id="A0AA88TUZ0"/>
<evidence type="ECO:0000313" key="1">
    <source>
        <dbReference type="EMBL" id="KAK2911055.1"/>
    </source>
</evidence>
<accession>A0AA88TUZ0</accession>
<evidence type="ECO:0000313" key="2">
    <source>
        <dbReference type="Proteomes" id="UP001187343"/>
    </source>
</evidence>
<comment type="caution">
    <text evidence="1">The sequence shown here is derived from an EMBL/GenBank/DDBJ whole genome shotgun (WGS) entry which is preliminary data.</text>
</comment>
<protein>
    <submittedName>
        <fullName evidence="1">Uncharacterized protein</fullName>
    </submittedName>
</protein>
<organism evidence="1 2">
    <name type="scientific">Cirrhinus molitorella</name>
    <name type="common">mud carp</name>
    <dbReference type="NCBI Taxonomy" id="172907"/>
    <lineage>
        <taxon>Eukaryota</taxon>
        <taxon>Metazoa</taxon>
        <taxon>Chordata</taxon>
        <taxon>Craniata</taxon>
        <taxon>Vertebrata</taxon>
        <taxon>Euteleostomi</taxon>
        <taxon>Actinopterygii</taxon>
        <taxon>Neopterygii</taxon>
        <taxon>Teleostei</taxon>
        <taxon>Ostariophysi</taxon>
        <taxon>Cypriniformes</taxon>
        <taxon>Cyprinidae</taxon>
        <taxon>Labeoninae</taxon>
        <taxon>Labeonini</taxon>
        <taxon>Cirrhinus</taxon>
    </lineage>
</organism>
<proteinExistence type="predicted"/>
<dbReference type="Proteomes" id="UP001187343">
    <property type="component" value="Unassembled WGS sequence"/>
</dbReference>
<gene>
    <name evidence="1" type="ORF">Q8A67_003188</name>
</gene>